<protein>
    <recommendedName>
        <fullName evidence="4">Lipocalin-like domain-containing protein</fullName>
    </recommendedName>
</protein>
<feature type="signal peptide" evidence="1">
    <location>
        <begin position="1"/>
        <end position="25"/>
    </location>
</feature>
<dbReference type="EMBL" id="JAPZVI010000005">
    <property type="protein sequence ID" value="MCZ8401739.1"/>
    <property type="molecule type" value="Genomic_DNA"/>
</dbReference>
<keyword evidence="1" id="KW-0732">Signal</keyword>
<evidence type="ECO:0000256" key="1">
    <source>
        <dbReference type="SAM" id="SignalP"/>
    </source>
</evidence>
<gene>
    <name evidence="2" type="ORF">O9570_09810</name>
</gene>
<comment type="caution">
    <text evidence="2">The sequence shown here is derived from an EMBL/GenBank/DDBJ whole genome shotgun (WGS) entry which is preliminary data.</text>
</comment>
<dbReference type="GeneID" id="75277709"/>
<sequence length="175" mass="18983">MKLLRHYALAALLCGAVLLPAAAPAQPPAPDVTQALVGKWRHQTMLRTVDGKAQPPQPSGGAGVVEFRGDGTWSMQGPDMVSSGTYRWLDAKRIEQTLEQSTSKHELGVASIRYVKIQGDHLSLTRVQDRREMDKLMPPPGPNVRRPDQLIVTNVFTRLPAEPNPSAPAGGAGHR</sequence>
<evidence type="ECO:0008006" key="4">
    <source>
        <dbReference type="Google" id="ProtNLM"/>
    </source>
</evidence>
<name>A0A0D6I1L1_ALCXX</name>
<dbReference type="Proteomes" id="UP001141992">
    <property type="component" value="Unassembled WGS sequence"/>
</dbReference>
<evidence type="ECO:0000313" key="2">
    <source>
        <dbReference type="EMBL" id="MCZ8401739.1"/>
    </source>
</evidence>
<feature type="chain" id="PRO_5041080478" description="Lipocalin-like domain-containing protein" evidence="1">
    <location>
        <begin position="26"/>
        <end position="175"/>
    </location>
</feature>
<dbReference type="KEGG" id="axx:ERS451415_03764"/>
<dbReference type="RefSeq" id="WP_006386198.1">
    <property type="nucleotide sequence ID" value="NZ_CAJFDJ010000007.1"/>
</dbReference>
<reference evidence="2" key="1">
    <citation type="submission" date="2022-12" db="EMBL/GenBank/DDBJ databases">
        <authorList>
            <person name="Voronina O.L."/>
            <person name="Kunda M.S."/>
            <person name="Ryzhova N."/>
            <person name="Aksenova E.I."/>
        </authorList>
    </citation>
    <scope>NUCLEOTIDE SEQUENCE</scope>
    <source>
        <strain evidence="2">SCCH136:Ach223948</strain>
    </source>
</reference>
<proteinExistence type="predicted"/>
<accession>A0A0D6I1L1</accession>
<dbReference type="AlphaFoldDB" id="A0A0D6I1L1"/>
<evidence type="ECO:0000313" key="3">
    <source>
        <dbReference type="Proteomes" id="UP001141992"/>
    </source>
</evidence>
<organism evidence="2 3">
    <name type="scientific">Alcaligenes xylosoxydans xylosoxydans</name>
    <name type="common">Achromobacter xylosoxidans</name>
    <dbReference type="NCBI Taxonomy" id="85698"/>
    <lineage>
        <taxon>Bacteria</taxon>
        <taxon>Pseudomonadati</taxon>
        <taxon>Pseudomonadota</taxon>
        <taxon>Betaproteobacteria</taxon>
        <taxon>Burkholderiales</taxon>
        <taxon>Alcaligenaceae</taxon>
        <taxon>Achromobacter</taxon>
    </lineage>
</organism>